<feature type="region of interest" description="Disordered" evidence="1">
    <location>
        <begin position="38"/>
        <end position="64"/>
    </location>
</feature>
<gene>
    <name evidence="2" type="ORF">SAMN05421874_101357</name>
</gene>
<evidence type="ECO:0000256" key="1">
    <source>
        <dbReference type="SAM" id="MobiDB-lite"/>
    </source>
</evidence>
<accession>A0A1G8SKL6</accession>
<evidence type="ECO:0000313" key="3">
    <source>
        <dbReference type="Proteomes" id="UP000198683"/>
    </source>
</evidence>
<sequence>MRAAGPATAEDHRDYPRDLCQSLCKRLQRHIVHKDASDHTLDISRANPPKAVPKHGGADQEDDVVITDVGPELMTPWPG</sequence>
<reference evidence="2 3" key="1">
    <citation type="submission" date="2016-10" db="EMBL/GenBank/DDBJ databases">
        <authorList>
            <person name="de Groot N.N."/>
        </authorList>
    </citation>
    <scope>NUCLEOTIDE SEQUENCE [LARGE SCALE GENOMIC DNA]</scope>
    <source>
        <strain evidence="2 3">CGMCC 4.5681</strain>
    </source>
</reference>
<name>A0A1G8SKL6_9ACTN</name>
<dbReference type="Proteomes" id="UP000198683">
    <property type="component" value="Unassembled WGS sequence"/>
</dbReference>
<evidence type="ECO:0000313" key="2">
    <source>
        <dbReference type="EMBL" id="SDJ29786.1"/>
    </source>
</evidence>
<dbReference type="AlphaFoldDB" id="A0A1G8SKL6"/>
<keyword evidence="3" id="KW-1185">Reference proteome</keyword>
<dbReference type="EMBL" id="FNFB01000001">
    <property type="protein sequence ID" value="SDJ29786.1"/>
    <property type="molecule type" value="Genomic_DNA"/>
</dbReference>
<organism evidence="2 3">
    <name type="scientific">Nonomuraea maritima</name>
    <dbReference type="NCBI Taxonomy" id="683260"/>
    <lineage>
        <taxon>Bacteria</taxon>
        <taxon>Bacillati</taxon>
        <taxon>Actinomycetota</taxon>
        <taxon>Actinomycetes</taxon>
        <taxon>Streptosporangiales</taxon>
        <taxon>Streptosporangiaceae</taxon>
        <taxon>Nonomuraea</taxon>
    </lineage>
</organism>
<proteinExistence type="predicted"/>
<protein>
    <submittedName>
        <fullName evidence="2">Uncharacterized protein</fullName>
    </submittedName>
</protein>